<dbReference type="Pfam" id="PF12158">
    <property type="entry name" value="DUF3592"/>
    <property type="match status" value="1"/>
</dbReference>
<organism evidence="3 4">
    <name type="scientific">Deefgea chitinilytica</name>
    <dbReference type="NCBI Taxonomy" id="570276"/>
    <lineage>
        <taxon>Bacteria</taxon>
        <taxon>Pseudomonadati</taxon>
        <taxon>Pseudomonadota</taxon>
        <taxon>Betaproteobacteria</taxon>
        <taxon>Neisseriales</taxon>
        <taxon>Chitinibacteraceae</taxon>
        <taxon>Deefgea</taxon>
    </lineage>
</organism>
<keyword evidence="1" id="KW-0472">Membrane</keyword>
<gene>
    <name evidence="3" type="ORF">GM173_05605</name>
</gene>
<feature type="domain" description="DUF3592" evidence="2">
    <location>
        <begin position="58"/>
        <end position="147"/>
    </location>
</feature>
<evidence type="ECO:0000256" key="1">
    <source>
        <dbReference type="SAM" id="Phobius"/>
    </source>
</evidence>
<evidence type="ECO:0000259" key="2">
    <source>
        <dbReference type="Pfam" id="PF12158"/>
    </source>
</evidence>
<comment type="caution">
    <text evidence="3">The sequence shown here is derived from an EMBL/GenBank/DDBJ whole genome shotgun (WGS) entry which is preliminary data.</text>
</comment>
<name>A0ABS2CA91_9NEIS</name>
<sequence length="171" mass="19836">MKLMIEVTFSYLESIFVLTKAGDIQGIAFWAVAYSWLIAWGTLHIYWRVRHWPSVIGRIEQLEVRAFGAAEWVQSEQDYIADSCYLYEVKGVEYSGSRIAPWQLSASHNLRGIVQGQVSAVPVQPDGKVRVYYSPKRPNKSYLVRPGWLSLLIAHLIYIVPTYWYLQRFVF</sequence>
<proteinExistence type="predicted"/>
<keyword evidence="1" id="KW-1133">Transmembrane helix</keyword>
<reference evidence="3 4" key="1">
    <citation type="submission" date="2019-11" db="EMBL/GenBank/DDBJ databases">
        <title>Novel Deefgea species.</title>
        <authorList>
            <person name="Han J.-H."/>
        </authorList>
    </citation>
    <scope>NUCLEOTIDE SEQUENCE [LARGE SCALE GENOMIC DNA]</scope>
    <source>
        <strain evidence="3 4">LMG 24817</strain>
    </source>
</reference>
<feature type="transmembrane region" description="Helical" evidence="1">
    <location>
        <begin position="146"/>
        <end position="166"/>
    </location>
</feature>
<evidence type="ECO:0000313" key="3">
    <source>
        <dbReference type="EMBL" id="MBM5571055.1"/>
    </source>
</evidence>
<dbReference type="EMBL" id="WOFE01000001">
    <property type="protein sequence ID" value="MBM5571055.1"/>
    <property type="molecule type" value="Genomic_DNA"/>
</dbReference>
<dbReference type="InterPro" id="IPR021994">
    <property type="entry name" value="DUF3592"/>
</dbReference>
<keyword evidence="4" id="KW-1185">Reference proteome</keyword>
<evidence type="ECO:0000313" key="4">
    <source>
        <dbReference type="Proteomes" id="UP001195660"/>
    </source>
</evidence>
<dbReference type="Proteomes" id="UP001195660">
    <property type="component" value="Unassembled WGS sequence"/>
</dbReference>
<protein>
    <submittedName>
        <fullName evidence="3">DUF3592 domain-containing protein</fullName>
    </submittedName>
</protein>
<keyword evidence="1" id="KW-0812">Transmembrane</keyword>
<accession>A0ABS2CA91</accession>
<feature type="transmembrane region" description="Helical" evidence="1">
    <location>
        <begin position="27"/>
        <end position="47"/>
    </location>
</feature>